<keyword evidence="1" id="KW-0175">Coiled coil</keyword>
<keyword evidence="4" id="KW-1185">Reference proteome</keyword>
<protein>
    <recommendedName>
        <fullName evidence="5">Alpha-2-macroglobulin domain-containing protein</fullName>
    </recommendedName>
</protein>
<name>A0ABM7RFB9_9BACT</name>
<organism evidence="3 4">
    <name type="scientific">Haloferula helveola</name>
    <dbReference type="NCBI Taxonomy" id="490095"/>
    <lineage>
        <taxon>Bacteria</taxon>
        <taxon>Pseudomonadati</taxon>
        <taxon>Verrucomicrobiota</taxon>
        <taxon>Verrucomicrobiia</taxon>
        <taxon>Verrucomicrobiales</taxon>
        <taxon>Verrucomicrobiaceae</taxon>
        <taxon>Haloferula</taxon>
    </lineage>
</organism>
<accession>A0ABM7RFB9</accession>
<keyword evidence="2" id="KW-0732">Signal</keyword>
<sequence>MKHASFHPRRLALGLVTALALPTALAQQEIGYVEDFALAVDREAALAQLIPGTEDYYYYHALHFQNTGQAKELGEILAQWDKRFRNSARRKMILNRQALIDYSKDPKGSLEYLRRELGLQFNHQQEGKAKAVKHPSELDQGQIAWDRFLADALASTDTLSPLTEDAFFQLLKSGRKLSTQERRDLLARATLPDLPGLVALIATDLAAKESRGFGEFRIHRELTLAQLEELARLRPELLRNEPYVHTRLVKLQPGADVNPAADPDAREAYLDAAWNFVEPLDPVFNSLKAHLLYQRLVHDLSRGVYDRNRLMEYVKLPRNSPCIRSEWQRDNKELWKHAADCNRDFSSVTGMPPIGGDEPLIRKYLLHFLKDANDFKPWAPYLSESWLKGVMAETKIVNGIGDPERWASMMSPAQFQALKDRVDIEFDSAHWKAVAKGGDPAANAMQFGVEDPVKLKLHVKNVPQLIIKVFEVNPLSYYLEHGREVSTDLELDGLIANHEQTLKFDDPPARRIERDFDFPQIGKRRGIWVVEFIGGGKSSRAVIRKGGLQTLNRIAGAGVVVTVLDEALQAVPEGAVWFGGRRFECDDKGRALVPFSTDPGSRSAVVEDGTGFASLASFGHPSENYALHAGVFVDREALRANGMAKVVVRPNLTVAGEPITLKRLDAVRLILVSTDLDGVTSTTTIPDFKISTDREAVHEMRVPDRLARLEVRLAAKVKVASQGGADLELSDAAVFEVNNQLRTERIDDLYLSKIDGGYVLELLGRTGEPRAGQNVNVHVRRRGFTNTRSFTLRTDAAGGIELGALDGILSIDTEAPGGHRRSWRMDAASRTHPGTMHVVAGAPVRVPYFGKLEREQVALFAVSPTGITADAFDELKLKDGFLVADKLSPGDYRLLLKRSGQSVMLQVASGEQALGHVFSPARTLQLRNRPPAHIASLETGKDALSIKVANPDKLTRVHVLATRFLPDHDAYASLGSAPRSGLYGGRPGWLPNLYVSGRTIGDEFRYILERRYQEKFPGNLLERPEILLNPWAIRDTEAGTETLADGEAYNRAAPGDAAAGGFAAKEKGQAGGGAGGSPRTVDFLAEAPLALLNLQPDENGMVRIELDALRDRQYVQVLVIDPEGASCEQVALPDRETKIRDLRLINALDPQKHFTEQDSVTLLKEGDELVIPDLLTARFEVFDHLGAAYRYLLAVREDPTLREFEFILNWPSLTPEQKSEKYSKYASHELSFFLSRNDPEFFKTVILPYLANKKDRTFLDDYLLERKLDDYLKPFEYARLNVPERILLSRRAPKRIDGIRRDIGDRLSLRPPDPTRDTFLFESALSSFGMSGGRHGAVDRARLQLAGQIMDEMAPAAEAPAPESMARLRQSLGRKAGNNVGAAWSNEAPEEELEEMKRELSEKQDMAERAADKSVTKALRDYKKNAGKDADDAFAGMDFFAPPEALYRKIETTKEWAENNYYHLPIDRHTYELITENKFWLDFATHDGKAGFGSRHLGEAARSFHEAMLALAVLDLPFKPGENKTEIDGAQLTFKAGGRAIAFHREIREAEMAKQAQPLLISQSYFRNDDRFRVEDGEKVDKFVNDEFITSVVYGGQTVVTNPTSSRRKLDLLVQIPKGAIPVLGHRATATHRLALEPYTTQRLEVFFYFPAAGRYPCYPAHASKATEVVANADAFEFNVVDEPTKVDETSWAYISQWGTEAQVLDYLSKQNLHAIELAKIAWRFRESADFMKKALVALDLRGTYDATLFSYGIHHNHAPAVREYLLMQKGFLDRCGVYLASELITIDPIQRRAYQHLEYKPLVNNRAHVVGANRKILNSAILGQYQGFMNILSQKATLDDEDMLSATYYLFLQDRASEAMAWLDKVNAKALPTRIQLDYFKAYAAFYRAQPAAARTIAKRYADHPVDRWRERFTAVIAQADEIAGKGPAVVDDENRNQQQEELAARESTLQLKVENNEVALNFANLTEVTVNYHEMDLEFLFSTNPFVSSDSGGFSVVRPNKTERVQLPEGGKEHRFKLPKEYQAKNVLIEVVGGDKKRSQAVYANELDTAVSENFGILTVRHDADGRALPKVYVKVYAMTGSGPKFYKDGYTDLRGKFDYASVSTTDIADASNFSILVMSEDHGATVLQAPVPQR</sequence>
<dbReference type="EMBL" id="AP024702">
    <property type="protein sequence ID" value="BCX47968.1"/>
    <property type="molecule type" value="Genomic_DNA"/>
</dbReference>
<dbReference type="Proteomes" id="UP001374893">
    <property type="component" value="Chromosome"/>
</dbReference>
<dbReference type="RefSeq" id="WP_338690473.1">
    <property type="nucleotide sequence ID" value="NZ_AP024702.1"/>
</dbReference>
<evidence type="ECO:0008006" key="5">
    <source>
        <dbReference type="Google" id="ProtNLM"/>
    </source>
</evidence>
<feature type="signal peptide" evidence="2">
    <location>
        <begin position="1"/>
        <end position="26"/>
    </location>
</feature>
<proteinExistence type="predicted"/>
<evidence type="ECO:0000256" key="2">
    <source>
        <dbReference type="SAM" id="SignalP"/>
    </source>
</evidence>
<reference evidence="3 4" key="1">
    <citation type="submission" date="2021-06" db="EMBL/GenBank/DDBJ databases">
        <title>Complete genome of Haloferula helveola possessing various polysaccharide degrading enzymes.</title>
        <authorList>
            <person name="Takami H."/>
            <person name="Huang C."/>
            <person name="Hamasaki K."/>
        </authorList>
    </citation>
    <scope>NUCLEOTIDE SEQUENCE [LARGE SCALE GENOMIC DNA]</scope>
    <source>
        <strain evidence="3 4">CN-1</strain>
    </source>
</reference>
<evidence type="ECO:0000313" key="4">
    <source>
        <dbReference type="Proteomes" id="UP001374893"/>
    </source>
</evidence>
<feature type="coiled-coil region" evidence="1">
    <location>
        <begin position="1386"/>
        <end position="1413"/>
    </location>
</feature>
<evidence type="ECO:0000256" key="1">
    <source>
        <dbReference type="SAM" id="Coils"/>
    </source>
</evidence>
<evidence type="ECO:0000313" key="3">
    <source>
        <dbReference type="EMBL" id="BCX47968.1"/>
    </source>
</evidence>
<feature type="chain" id="PRO_5047159923" description="Alpha-2-macroglobulin domain-containing protein" evidence="2">
    <location>
        <begin position="27"/>
        <end position="2137"/>
    </location>
</feature>
<gene>
    <name evidence="3" type="ORF">HAHE_18760</name>
</gene>